<organism evidence="1 2">
    <name type="scientific">Xenopus laevis</name>
    <name type="common">African clawed frog</name>
    <dbReference type="NCBI Taxonomy" id="8355"/>
    <lineage>
        <taxon>Eukaryota</taxon>
        <taxon>Metazoa</taxon>
        <taxon>Chordata</taxon>
        <taxon>Craniata</taxon>
        <taxon>Vertebrata</taxon>
        <taxon>Euteleostomi</taxon>
        <taxon>Amphibia</taxon>
        <taxon>Batrachia</taxon>
        <taxon>Anura</taxon>
        <taxon>Pipoidea</taxon>
        <taxon>Pipidae</taxon>
        <taxon>Xenopodinae</taxon>
        <taxon>Xenopus</taxon>
        <taxon>Xenopus</taxon>
    </lineage>
</organism>
<protein>
    <submittedName>
        <fullName evidence="1">Uncharacterized protein</fullName>
    </submittedName>
</protein>
<reference evidence="2" key="1">
    <citation type="journal article" date="2016" name="Nature">
        <title>Genome evolution in the allotetraploid frog Xenopus laevis.</title>
        <authorList>
            <person name="Session A.M."/>
            <person name="Uno Y."/>
            <person name="Kwon T."/>
            <person name="Chapman J.A."/>
            <person name="Toyoda A."/>
            <person name="Takahashi S."/>
            <person name="Fukui A."/>
            <person name="Hikosaka A."/>
            <person name="Suzuki A."/>
            <person name="Kondo M."/>
            <person name="van Heeringen S.J."/>
            <person name="Quigley I."/>
            <person name="Heinz S."/>
            <person name="Ogino H."/>
            <person name="Ochi H."/>
            <person name="Hellsten U."/>
            <person name="Lyons J.B."/>
            <person name="Simakov O."/>
            <person name="Putnam N."/>
            <person name="Stites J."/>
            <person name="Kuroki Y."/>
            <person name="Tanaka T."/>
            <person name="Michiue T."/>
            <person name="Watanabe M."/>
            <person name="Bogdanovic O."/>
            <person name="Lister R."/>
            <person name="Georgiou G."/>
            <person name="Paranjpe S.S."/>
            <person name="van Kruijsbergen I."/>
            <person name="Shu S."/>
            <person name="Carlson J."/>
            <person name="Kinoshita T."/>
            <person name="Ohta Y."/>
            <person name="Mawaribuchi S."/>
            <person name="Jenkins J."/>
            <person name="Grimwood J."/>
            <person name="Schmutz J."/>
            <person name="Mitros T."/>
            <person name="Mozaffari S.V."/>
            <person name="Suzuki Y."/>
            <person name="Haramoto Y."/>
            <person name="Yamamoto T.S."/>
            <person name="Takagi C."/>
            <person name="Heald R."/>
            <person name="Miller K."/>
            <person name="Haudenschild C."/>
            <person name="Kitzman J."/>
            <person name="Nakayama T."/>
            <person name="Izutsu Y."/>
            <person name="Robert J."/>
            <person name="Fortriede J."/>
            <person name="Burns K."/>
            <person name="Lotay V."/>
            <person name="Karimi K."/>
            <person name="Yasuoka Y."/>
            <person name="Dichmann D.S."/>
            <person name="Flajnik M.F."/>
            <person name="Houston D.W."/>
            <person name="Shendure J."/>
            <person name="DuPasquier L."/>
            <person name="Vize P.D."/>
            <person name="Zorn A.M."/>
            <person name="Ito M."/>
            <person name="Marcotte E.M."/>
            <person name="Wallingford J.B."/>
            <person name="Ito Y."/>
            <person name="Asashima M."/>
            <person name="Ueno N."/>
            <person name="Matsuda Y."/>
            <person name="Veenstra G.J."/>
            <person name="Fujiyama A."/>
            <person name="Harland R.M."/>
            <person name="Taira M."/>
            <person name="Rokhsar D.S."/>
        </authorList>
    </citation>
    <scope>NUCLEOTIDE SEQUENCE [LARGE SCALE GENOMIC DNA]</scope>
    <source>
        <strain evidence="2">J</strain>
    </source>
</reference>
<name>A0A974BSU2_XENLA</name>
<dbReference type="AlphaFoldDB" id="A0A974BSU2"/>
<evidence type="ECO:0000313" key="2">
    <source>
        <dbReference type="Proteomes" id="UP000694892"/>
    </source>
</evidence>
<dbReference type="EMBL" id="CM004483">
    <property type="protein sequence ID" value="OCT60253.1"/>
    <property type="molecule type" value="Genomic_DNA"/>
</dbReference>
<evidence type="ECO:0000313" key="1">
    <source>
        <dbReference type="EMBL" id="OCT60253.1"/>
    </source>
</evidence>
<sequence length="78" mass="8921">MEYQAWALICGCYLSYGTYLLALNTKHGHLPVDITYTSTYLLALITKQGHLLWVSHKKFLLVGINYQAWALTCGYHLN</sequence>
<proteinExistence type="predicted"/>
<dbReference type="Proteomes" id="UP000694892">
    <property type="component" value="Chromosome 9_10S"/>
</dbReference>
<accession>A0A974BSU2</accession>
<gene>
    <name evidence="1" type="ORF">XELAEV_18046269mg</name>
</gene>